<gene>
    <name evidence="2" type="ORF">PCOR1329_LOCUS45451</name>
</gene>
<comment type="caution">
    <text evidence="2">The sequence shown here is derived from an EMBL/GenBank/DDBJ whole genome shotgun (WGS) entry which is preliminary data.</text>
</comment>
<name>A0ABN9U5M6_9DINO</name>
<dbReference type="Proteomes" id="UP001189429">
    <property type="component" value="Unassembled WGS sequence"/>
</dbReference>
<protein>
    <submittedName>
        <fullName evidence="2">Uncharacterized protein</fullName>
    </submittedName>
</protein>
<reference evidence="2" key="1">
    <citation type="submission" date="2023-10" db="EMBL/GenBank/DDBJ databases">
        <authorList>
            <person name="Chen Y."/>
            <person name="Shah S."/>
            <person name="Dougan E. K."/>
            <person name="Thang M."/>
            <person name="Chan C."/>
        </authorList>
    </citation>
    <scope>NUCLEOTIDE SEQUENCE [LARGE SCALE GENOMIC DNA]</scope>
</reference>
<accession>A0ABN9U5M6</accession>
<feature type="compositionally biased region" description="Basic residues" evidence="1">
    <location>
        <begin position="172"/>
        <end position="183"/>
    </location>
</feature>
<feature type="non-terminal residue" evidence="2">
    <location>
        <position position="231"/>
    </location>
</feature>
<evidence type="ECO:0000256" key="1">
    <source>
        <dbReference type="SAM" id="MobiDB-lite"/>
    </source>
</evidence>
<keyword evidence="3" id="KW-1185">Reference proteome</keyword>
<evidence type="ECO:0000313" key="3">
    <source>
        <dbReference type="Proteomes" id="UP001189429"/>
    </source>
</evidence>
<organism evidence="2 3">
    <name type="scientific">Prorocentrum cordatum</name>
    <dbReference type="NCBI Taxonomy" id="2364126"/>
    <lineage>
        <taxon>Eukaryota</taxon>
        <taxon>Sar</taxon>
        <taxon>Alveolata</taxon>
        <taxon>Dinophyceae</taxon>
        <taxon>Prorocentrales</taxon>
        <taxon>Prorocentraceae</taxon>
        <taxon>Prorocentrum</taxon>
    </lineage>
</organism>
<dbReference type="EMBL" id="CAUYUJ010015466">
    <property type="protein sequence ID" value="CAK0854293.1"/>
    <property type="molecule type" value="Genomic_DNA"/>
</dbReference>
<feature type="region of interest" description="Disordered" evidence="1">
    <location>
        <begin position="137"/>
        <end position="183"/>
    </location>
</feature>
<sequence length="231" mass="25942">MAALAALGAADGGHVLSNAGVTEGDFIAVRYQARGAPLRHERLVLLLLPNHSFTGVTPDGDCYEKDLIACARGSTATGRENDHSHCFAALQPAETKQWLWSFSLMVVVIFPSRNSQFHQMFAQAAAALEFRMAPYPGAPQRDLRRPRSHRGRGLDERTKRGRWQAAKGATRREKKRAAGRRRRERARALDCERLLEERLVRGRSLLGIARTCAFFLRRGPSRSEGRPRWRS</sequence>
<evidence type="ECO:0000313" key="2">
    <source>
        <dbReference type="EMBL" id="CAK0854293.1"/>
    </source>
</evidence>
<proteinExistence type="predicted"/>